<feature type="transmembrane region" description="Helical" evidence="7">
    <location>
        <begin position="352"/>
        <end position="376"/>
    </location>
</feature>
<feature type="domain" description="MacB-like periplasmic core" evidence="9">
    <location>
        <begin position="22"/>
        <end position="200"/>
    </location>
</feature>
<comment type="subcellular location">
    <subcellularLocation>
        <location evidence="1">Cell membrane</location>
        <topology evidence="1">Multi-pass membrane protein</topology>
    </subcellularLocation>
</comment>
<dbReference type="PANTHER" id="PTHR30572:SF4">
    <property type="entry name" value="ABC TRANSPORTER PERMEASE YTRF"/>
    <property type="match status" value="1"/>
</dbReference>
<feature type="transmembrane region" description="Helical" evidence="7">
    <location>
        <begin position="316"/>
        <end position="340"/>
    </location>
</feature>
<keyword evidence="11" id="KW-1185">Reference proteome</keyword>
<keyword evidence="4 7" id="KW-1133">Transmembrane helix</keyword>
<dbReference type="EMBL" id="CP039247">
    <property type="protein sequence ID" value="QCB29128.1"/>
    <property type="molecule type" value="Genomic_DNA"/>
</dbReference>
<feature type="transmembrane region" description="Helical" evidence="7">
    <location>
        <begin position="406"/>
        <end position="426"/>
    </location>
</feature>
<protein>
    <submittedName>
        <fullName evidence="10">ABC transporter permease YtrF</fullName>
    </submittedName>
</protein>
<evidence type="ECO:0000256" key="3">
    <source>
        <dbReference type="ARBA" id="ARBA00022692"/>
    </source>
</evidence>
<dbReference type="GO" id="GO:0005886">
    <property type="term" value="C:plasma membrane"/>
    <property type="evidence" value="ECO:0007669"/>
    <property type="project" value="UniProtKB-SubCell"/>
</dbReference>
<dbReference type="Proteomes" id="UP000296352">
    <property type="component" value="Chromosome"/>
</dbReference>
<dbReference type="AlphaFoldDB" id="A0A4V1CES5"/>
<feature type="domain" description="ABC3 transporter permease C-terminal" evidence="8">
    <location>
        <begin position="730"/>
        <end position="847"/>
    </location>
</feature>
<dbReference type="InterPro" id="IPR025857">
    <property type="entry name" value="MacB_PCD"/>
</dbReference>
<feature type="transmembrane region" description="Helical" evidence="7">
    <location>
        <begin position="773"/>
        <end position="802"/>
    </location>
</feature>
<dbReference type="OrthoDB" id="9780560at2"/>
<keyword evidence="5 7" id="KW-0472">Membrane</keyword>
<dbReference type="Pfam" id="PF12704">
    <property type="entry name" value="MacB_PCD"/>
    <property type="match status" value="2"/>
</dbReference>
<evidence type="ECO:0000256" key="2">
    <source>
        <dbReference type="ARBA" id="ARBA00022475"/>
    </source>
</evidence>
<dbReference type="PANTHER" id="PTHR30572">
    <property type="entry name" value="MEMBRANE COMPONENT OF TRANSPORTER-RELATED"/>
    <property type="match status" value="1"/>
</dbReference>
<evidence type="ECO:0000259" key="9">
    <source>
        <dbReference type="Pfam" id="PF12704"/>
    </source>
</evidence>
<organism evidence="10 11">
    <name type="scientific">Corynebacterium endometrii</name>
    <dbReference type="NCBI Taxonomy" id="2488819"/>
    <lineage>
        <taxon>Bacteria</taxon>
        <taxon>Bacillati</taxon>
        <taxon>Actinomycetota</taxon>
        <taxon>Actinomycetes</taxon>
        <taxon>Mycobacteriales</taxon>
        <taxon>Corynebacteriaceae</taxon>
        <taxon>Corynebacterium</taxon>
    </lineage>
</organism>
<dbReference type="InterPro" id="IPR050250">
    <property type="entry name" value="Macrolide_Exporter_MacB"/>
</dbReference>
<accession>A0A4V1CES5</accession>
<feature type="domain" description="ABC3 transporter permease C-terminal" evidence="8">
    <location>
        <begin position="266"/>
        <end position="385"/>
    </location>
</feature>
<evidence type="ECO:0000256" key="5">
    <source>
        <dbReference type="ARBA" id="ARBA00023136"/>
    </source>
</evidence>
<evidence type="ECO:0000259" key="8">
    <source>
        <dbReference type="Pfam" id="PF02687"/>
    </source>
</evidence>
<evidence type="ECO:0000313" key="11">
    <source>
        <dbReference type="Proteomes" id="UP000296352"/>
    </source>
</evidence>
<keyword evidence="2" id="KW-1003">Cell membrane</keyword>
<dbReference type="GO" id="GO:0022857">
    <property type="term" value="F:transmembrane transporter activity"/>
    <property type="evidence" value="ECO:0007669"/>
    <property type="project" value="TreeGrafter"/>
</dbReference>
<evidence type="ECO:0000313" key="10">
    <source>
        <dbReference type="EMBL" id="QCB29128.1"/>
    </source>
</evidence>
<evidence type="ECO:0000256" key="7">
    <source>
        <dbReference type="SAM" id="Phobius"/>
    </source>
</evidence>
<evidence type="ECO:0000256" key="4">
    <source>
        <dbReference type="ARBA" id="ARBA00022989"/>
    </source>
</evidence>
<feature type="transmembrane region" description="Helical" evidence="7">
    <location>
        <begin position="814"/>
        <end position="837"/>
    </location>
</feature>
<evidence type="ECO:0000256" key="1">
    <source>
        <dbReference type="ARBA" id="ARBA00004651"/>
    </source>
</evidence>
<dbReference type="KEGG" id="cee:CENDO_09325"/>
<evidence type="ECO:0000256" key="6">
    <source>
        <dbReference type="ARBA" id="ARBA00038076"/>
    </source>
</evidence>
<comment type="similarity">
    <text evidence="6">Belongs to the ABC-4 integral membrane protein family.</text>
</comment>
<dbReference type="RefSeq" id="WP_136141764.1">
    <property type="nucleotide sequence ID" value="NZ_CP039247.1"/>
</dbReference>
<feature type="transmembrane region" description="Helical" evidence="7">
    <location>
        <begin position="262"/>
        <end position="288"/>
    </location>
</feature>
<feature type="transmembrane region" description="Helical" evidence="7">
    <location>
        <begin position="21"/>
        <end position="41"/>
    </location>
</feature>
<feature type="domain" description="MacB-like periplasmic core" evidence="9">
    <location>
        <begin position="489"/>
        <end position="695"/>
    </location>
</feature>
<gene>
    <name evidence="10" type="primary">ytrF</name>
    <name evidence="10" type="ORF">CENDO_09325</name>
</gene>
<dbReference type="Pfam" id="PF02687">
    <property type="entry name" value="FtsX"/>
    <property type="match status" value="2"/>
</dbReference>
<feature type="transmembrane region" description="Helical" evidence="7">
    <location>
        <begin position="727"/>
        <end position="752"/>
    </location>
</feature>
<reference evidence="10 11" key="1">
    <citation type="submission" date="2019-04" db="EMBL/GenBank/DDBJ databases">
        <title>Corynebacterium endometrii sp. nov., isolated from the uterus of a cow with endometritis.</title>
        <authorList>
            <person name="Ballas P."/>
            <person name="Ruckert C."/>
            <person name="Wagener K."/>
            <person name="Drillich M."/>
            <person name="Kaempfer P."/>
            <person name="Busse H.-J."/>
            <person name="Ehling-Schulz M."/>
        </authorList>
    </citation>
    <scope>NUCLEOTIDE SEQUENCE [LARGE SCALE GENOMIC DNA]</scope>
    <source>
        <strain evidence="10 11">LMM-1653</strain>
    </source>
</reference>
<dbReference type="InterPro" id="IPR003838">
    <property type="entry name" value="ABC3_permease_C"/>
</dbReference>
<sequence length="853" mass="89387" precursor="true">MAQSTMTRVSLRNIMAHKLRLALTVLAVVLGTAFISGSFMFTNSLSSTFDSAVSNSFTGVDAAVSPKGEGAEGISAQQREELAKDPEVRAVNIASQETVVVANEQSEAFQTGGGTSALFPYYPEEKYVGEPNSLIEGNAPVGAEQVIVSKGGAEAHGIAVGDKLIVVDSENRTSVEVTGIYEPAMEAGVGGSILLEMDEAAFLERYHPDGLVDQLKVAGANGDPQALVRHLNDTYDIEAEEGKVLAERLSEVISSALEFVNYFLIAFGLIALLVGTFIIANTFSMIVAQRTKEFALLRALGASRAQITRSVVMESVIVGLIGSAIGVVAGMGLVAGIKWFMTQQGFPMDGGLGLSANAVIIPLILGTIVTVVSAWAPARRAGSVQPVEAMRTTEQAAGSSLKSRTIIGLVMMVVGVAAAVAAVFMTDSPTKTRAIIVGIGAFGLIVGYFLAGPALSLPIVPTLGKIVGAPFGAIGSLAATNSQRNPRRTAATAFALTLGVALVTAIGMFGATMKSAVADTLTENVSADYILSGPTTGAFPTPAETPQLARDTEGVEQVVNLYTAPVSVDGTGSMAFGPHVQTMVIDANPSEMVNFKVVEGTMDFYGTPGFIATEDKAQEMGWKVGESYELAAPGLSPKTKELKLVGTFERNNIVEGIAVPADVVEEIVPAQAMTLTMVGVNGEQGYDLEQLRTNLEESTKELVVVQVVSGPEMADQTAVLIDQMLSILYALLALAVIIAILGIVNTLTLGVIERRQEIGMLRAVGTHRRQVRTMITLEAVQIAIFGAVMGMGIGLLLGWSFLEVLDSSGIDETIFPWGQLLLMLAASAVVGVVAAFWPSQRAAKTPPLEAIKS</sequence>
<proteinExistence type="inferred from homology"/>
<feature type="transmembrane region" description="Helical" evidence="7">
    <location>
        <begin position="432"/>
        <end position="451"/>
    </location>
</feature>
<name>A0A4V1CES5_9CORY</name>
<feature type="transmembrane region" description="Helical" evidence="7">
    <location>
        <begin position="490"/>
        <end position="511"/>
    </location>
</feature>
<keyword evidence="3 7" id="KW-0812">Transmembrane</keyword>